<gene>
    <name evidence="1" type="ORF">HPLM_LOCUS16485</name>
</gene>
<evidence type="ECO:0000313" key="1">
    <source>
        <dbReference type="EMBL" id="VDO60214.1"/>
    </source>
</evidence>
<dbReference type="AlphaFoldDB" id="A0A0N4WXF1"/>
<keyword evidence="2" id="KW-1185">Reference proteome</keyword>
<sequence length="231" mass="25824">MVSQWSPILDGIEWYGNADETAGAADRLRWRRCTQADTNSTQNVVAGPVVYRRSAMAFRNDVVNMKSEPIVPSAQGTAGHPPVVSIHHKEEALMSSHLPVNEFEKSEPVASQHRKVVSTYTTYECTRFVSQVVGCPRKLVESVVNESSGQGRRLLVGKMVLVDVEFGRWKFQKPRSRQRHRVQCQRQSQHRVINASSQVVSSWSSIVDSEGSDNSGHPSCSSHVLRLIFPL</sequence>
<organism evidence="3">
    <name type="scientific">Haemonchus placei</name>
    <name type="common">Barber's pole worm</name>
    <dbReference type="NCBI Taxonomy" id="6290"/>
    <lineage>
        <taxon>Eukaryota</taxon>
        <taxon>Metazoa</taxon>
        <taxon>Ecdysozoa</taxon>
        <taxon>Nematoda</taxon>
        <taxon>Chromadorea</taxon>
        <taxon>Rhabditida</taxon>
        <taxon>Rhabditina</taxon>
        <taxon>Rhabditomorpha</taxon>
        <taxon>Strongyloidea</taxon>
        <taxon>Trichostrongylidae</taxon>
        <taxon>Haemonchus</taxon>
    </lineage>
</organism>
<evidence type="ECO:0000313" key="3">
    <source>
        <dbReference type="WBParaSite" id="HPLM_0001649301-mRNA-1"/>
    </source>
</evidence>
<accession>A0A0N4WXF1</accession>
<name>A0A0N4WXF1_HAEPC</name>
<dbReference type="EMBL" id="UZAF01019445">
    <property type="protein sequence ID" value="VDO60214.1"/>
    <property type="molecule type" value="Genomic_DNA"/>
</dbReference>
<proteinExistence type="predicted"/>
<evidence type="ECO:0000313" key="2">
    <source>
        <dbReference type="Proteomes" id="UP000268014"/>
    </source>
</evidence>
<reference evidence="3" key="1">
    <citation type="submission" date="2017-02" db="UniProtKB">
        <authorList>
            <consortium name="WormBaseParasite"/>
        </authorList>
    </citation>
    <scope>IDENTIFICATION</scope>
</reference>
<protein>
    <submittedName>
        <fullName evidence="1 3">Uncharacterized protein</fullName>
    </submittedName>
</protein>
<dbReference type="WBParaSite" id="HPLM_0001649301-mRNA-1">
    <property type="protein sequence ID" value="HPLM_0001649301-mRNA-1"/>
    <property type="gene ID" value="HPLM_0001649301"/>
</dbReference>
<reference evidence="1 2" key="2">
    <citation type="submission" date="2018-11" db="EMBL/GenBank/DDBJ databases">
        <authorList>
            <consortium name="Pathogen Informatics"/>
        </authorList>
    </citation>
    <scope>NUCLEOTIDE SEQUENCE [LARGE SCALE GENOMIC DNA]</scope>
    <source>
        <strain evidence="1 2">MHpl1</strain>
    </source>
</reference>
<dbReference type="Proteomes" id="UP000268014">
    <property type="component" value="Unassembled WGS sequence"/>
</dbReference>